<evidence type="ECO:0000256" key="4">
    <source>
        <dbReference type="ARBA" id="ARBA00022806"/>
    </source>
</evidence>
<reference evidence="14 15" key="1">
    <citation type="journal article" date="2024" name="Front. Microbiol.">
        <title>Pangenomic and biochemical analyses of Helcococcus ovis reveal widespread tetracycline resistance and a novel bacterial species, Helcococcus bovis.</title>
        <authorList>
            <person name="Cunha F."/>
            <person name="Zhai Y."/>
            <person name="Casaro S."/>
            <person name="Jones K.L."/>
            <person name="Hernandez M."/>
            <person name="Bisinotto R.S."/>
            <person name="Kariyawasam S."/>
            <person name="Brown M.B."/>
            <person name="Phillips A."/>
            <person name="Jeong K.C."/>
            <person name="Galvao K.N."/>
        </authorList>
    </citation>
    <scope>NUCLEOTIDE SEQUENCE [LARGE SCALE GENOMIC DNA]</scope>
    <source>
        <strain evidence="14 15">KG197</strain>
    </source>
</reference>
<evidence type="ECO:0000256" key="11">
    <source>
        <dbReference type="PROSITE-ProRule" id="PRU00560"/>
    </source>
</evidence>
<dbReference type="RefSeq" id="WP_408126359.1">
    <property type="nucleotide sequence ID" value="NZ_JBFNFH010000004.1"/>
</dbReference>
<dbReference type="PANTHER" id="PTHR11070:SF2">
    <property type="entry name" value="ATP-DEPENDENT DNA HELICASE SRS2"/>
    <property type="match status" value="1"/>
</dbReference>
<evidence type="ECO:0000256" key="3">
    <source>
        <dbReference type="ARBA" id="ARBA00022801"/>
    </source>
</evidence>
<dbReference type="Gene3D" id="1.10.10.160">
    <property type="match status" value="1"/>
</dbReference>
<keyword evidence="3 11" id="KW-0378">Hydrolase</keyword>
<evidence type="ECO:0000256" key="7">
    <source>
        <dbReference type="ARBA" id="ARBA00023235"/>
    </source>
</evidence>
<dbReference type="InterPro" id="IPR027417">
    <property type="entry name" value="P-loop_NTPase"/>
</dbReference>
<feature type="domain" description="UvrD-like helicase ATP-binding" evidence="12">
    <location>
        <begin position="6"/>
        <end position="285"/>
    </location>
</feature>
<comment type="catalytic activity">
    <reaction evidence="10">
        <text>ATP + H2O = ADP + phosphate + H(+)</text>
        <dbReference type="Rhea" id="RHEA:13065"/>
        <dbReference type="ChEBI" id="CHEBI:15377"/>
        <dbReference type="ChEBI" id="CHEBI:15378"/>
        <dbReference type="ChEBI" id="CHEBI:30616"/>
        <dbReference type="ChEBI" id="CHEBI:43474"/>
        <dbReference type="ChEBI" id="CHEBI:456216"/>
        <dbReference type="EC" id="5.6.2.4"/>
    </reaction>
</comment>
<evidence type="ECO:0000256" key="1">
    <source>
        <dbReference type="ARBA" id="ARBA00009922"/>
    </source>
</evidence>
<accession>A0ABW9F5P6</accession>
<comment type="catalytic activity">
    <reaction evidence="8">
        <text>Couples ATP hydrolysis with the unwinding of duplex DNA by translocating in the 3'-5' direction.</text>
        <dbReference type="EC" id="5.6.2.4"/>
    </reaction>
</comment>
<evidence type="ECO:0000313" key="14">
    <source>
        <dbReference type="EMBL" id="MFM1524597.1"/>
    </source>
</evidence>
<proteinExistence type="inferred from homology"/>
<comment type="caution">
    <text evidence="14">The sequence shown here is derived from an EMBL/GenBank/DDBJ whole genome shotgun (WGS) entry which is preliminary data.</text>
</comment>
<dbReference type="InterPro" id="IPR014016">
    <property type="entry name" value="UvrD-like_ATP-bd"/>
</dbReference>
<dbReference type="CDD" id="cd17932">
    <property type="entry name" value="DEXQc_UvrD"/>
    <property type="match status" value="1"/>
</dbReference>
<dbReference type="Pfam" id="PF13361">
    <property type="entry name" value="UvrD_C"/>
    <property type="match status" value="1"/>
</dbReference>
<keyword evidence="4 11" id="KW-0347">Helicase</keyword>
<sequence length="735" mass="84681">MTNLLKNLNDMQRQAVLTTNGPILIVAGAGSGKTTVLTRKIAYLIEEKNISEFNILAFTFTNKAANEMKERIGKELNKDISHMWIGTFHSICSRILRRNIDKIGYKSNFSIYDTSESKTLVKEIMKELNIDEKYNPINSIISSISDHKNKFQTPEEVIDKAIYERQRNIGEIYKIYERRKKLNNALDFDDLILKTVSLLKKDQETRDYYAEKFKYVFVDEYQDTNKSQYELIKLFAGKHQNICVVGDSDQSIYSWRGADITNILNFEKDFKNASVILLEQNYRSTKNILDAANDLIKNNIERKDKTLWSENHDGHNIVYRNSSSEYDEADDIVMKIHQMYSAGYNYKDMAILYRTNSQSRVLEEKLMAERIPNKVVGGLKFYDRREVKDILSYLAFIGNPDDDLSFKRIVNIPKRGIGDTTVAKLDNFAKRINQSIFDAIYADELDKELSKAAVTKLRSFADEMLAFINLVDEYLITDLVEDVYVKTGYKKMLESSTKIEDRARIDNISQLATAVAEFESKNESAKLHDYLQNVNLLSDVDKTDDEDGVSLMTIHAAKGLEYDVVFLSGMEEGVFPSLRTVEEGGLEEERRLAYVAITRAKERLFISSASTRMVFGRSQYSKKSRFIDEIKSHLEEEKPKSSFEDQPKGFNYASFYGSFEEKRERIKQEVLDRKQQFDNSLNMNFNIGDKVSHKKYGEGMVISITPNPDGDELLVSFDNNGLKRLNAKLARLKKL</sequence>
<evidence type="ECO:0000256" key="6">
    <source>
        <dbReference type="ARBA" id="ARBA00023125"/>
    </source>
</evidence>
<feature type="binding site" evidence="11">
    <location>
        <begin position="27"/>
        <end position="34"/>
    </location>
    <ligand>
        <name>ATP</name>
        <dbReference type="ChEBI" id="CHEBI:30616"/>
    </ligand>
</feature>
<dbReference type="InterPro" id="IPR013986">
    <property type="entry name" value="DExx_box_DNA_helicase_dom_sf"/>
</dbReference>
<keyword evidence="15" id="KW-1185">Reference proteome</keyword>
<keyword evidence="7" id="KW-0413">Isomerase</keyword>
<dbReference type="Proteomes" id="UP001629536">
    <property type="component" value="Unassembled WGS sequence"/>
</dbReference>
<evidence type="ECO:0000313" key="15">
    <source>
        <dbReference type="Proteomes" id="UP001629536"/>
    </source>
</evidence>
<comment type="similarity">
    <text evidence="1">Belongs to the helicase family. UvrD subfamily.</text>
</comment>
<keyword evidence="6" id="KW-0238">DNA-binding</keyword>
<dbReference type="Gene3D" id="1.10.486.10">
    <property type="entry name" value="PCRA, domain 4"/>
    <property type="match status" value="1"/>
</dbReference>
<organism evidence="14 15">
    <name type="scientific">Helcococcus bovis</name>
    <dbReference type="NCBI Taxonomy" id="3153252"/>
    <lineage>
        <taxon>Bacteria</taxon>
        <taxon>Bacillati</taxon>
        <taxon>Bacillota</taxon>
        <taxon>Tissierellia</taxon>
        <taxon>Tissierellales</taxon>
        <taxon>Peptoniphilaceae</taxon>
        <taxon>Helcococcus</taxon>
    </lineage>
</organism>
<dbReference type="Gene3D" id="3.40.50.300">
    <property type="entry name" value="P-loop containing nucleotide triphosphate hydrolases"/>
    <property type="match status" value="2"/>
</dbReference>
<keyword evidence="5 11" id="KW-0067">ATP-binding</keyword>
<dbReference type="SUPFAM" id="SSF52540">
    <property type="entry name" value="P-loop containing nucleoside triphosphate hydrolases"/>
    <property type="match status" value="1"/>
</dbReference>
<dbReference type="PROSITE" id="PS51217">
    <property type="entry name" value="UVRD_HELICASE_CTER"/>
    <property type="match status" value="1"/>
</dbReference>
<evidence type="ECO:0000256" key="8">
    <source>
        <dbReference type="ARBA" id="ARBA00034617"/>
    </source>
</evidence>
<evidence type="ECO:0000256" key="5">
    <source>
        <dbReference type="ARBA" id="ARBA00022840"/>
    </source>
</evidence>
<dbReference type="EC" id="5.6.2.4" evidence="9"/>
<keyword evidence="2 11" id="KW-0547">Nucleotide-binding</keyword>
<name>A0ABW9F5P6_9FIRM</name>
<evidence type="ECO:0000259" key="12">
    <source>
        <dbReference type="PROSITE" id="PS51198"/>
    </source>
</evidence>
<protein>
    <recommendedName>
        <fullName evidence="9">DNA 3'-5' helicase</fullName>
        <ecNumber evidence="9">5.6.2.4</ecNumber>
    </recommendedName>
</protein>
<dbReference type="Pfam" id="PF21196">
    <property type="entry name" value="PcrA_UvrD_tudor"/>
    <property type="match status" value="1"/>
</dbReference>
<evidence type="ECO:0000256" key="2">
    <source>
        <dbReference type="ARBA" id="ARBA00022741"/>
    </source>
</evidence>
<dbReference type="InterPro" id="IPR000212">
    <property type="entry name" value="DNA_helicase_UvrD/REP"/>
</dbReference>
<feature type="domain" description="UvrD-like helicase C-terminal" evidence="13">
    <location>
        <begin position="286"/>
        <end position="559"/>
    </location>
</feature>
<dbReference type="InterPro" id="IPR014017">
    <property type="entry name" value="DNA_helicase_UvrD-like_C"/>
</dbReference>
<evidence type="ECO:0000256" key="9">
    <source>
        <dbReference type="ARBA" id="ARBA00034808"/>
    </source>
</evidence>
<dbReference type="Pfam" id="PF00580">
    <property type="entry name" value="UvrD-helicase"/>
    <property type="match status" value="1"/>
</dbReference>
<dbReference type="PANTHER" id="PTHR11070">
    <property type="entry name" value="UVRD / RECB / PCRA DNA HELICASE FAMILY MEMBER"/>
    <property type="match status" value="1"/>
</dbReference>
<dbReference type="EMBL" id="JBFNFH010000004">
    <property type="protein sequence ID" value="MFM1524597.1"/>
    <property type="molecule type" value="Genomic_DNA"/>
</dbReference>
<evidence type="ECO:0000259" key="13">
    <source>
        <dbReference type="PROSITE" id="PS51217"/>
    </source>
</evidence>
<evidence type="ECO:0000256" key="10">
    <source>
        <dbReference type="ARBA" id="ARBA00048988"/>
    </source>
</evidence>
<dbReference type="PROSITE" id="PS51198">
    <property type="entry name" value="UVRD_HELICASE_ATP_BIND"/>
    <property type="match status" value="1"/>
</dbReference>
<gene>
    <name evidence="14" type="ORF">ABGF40_02815</name>
</gene>